<dbReference type="EMBL" id="HBFB01037434">
    <property type="protein sequence ID" value="CAD8696852.1"/>
    <property type="molecule type" value="Transcribed_RNA"/>
</dbReference>
<proteinExistence type="predicted"/>
<dbReference type="AlphaFoldDB" id="A0A7S0S575"/>
<dbReference type="SUPFAM" id="SSF51730">
    <property type="entry name" value="FAD-linked oxidoreductase"/>
    <property type="match status" value="1"/>
</dbReference>
<accession>A0A7S0S575</accession>
<dbReference type="InterPro" id="IPR029041">
    <property type="entry name" value="FAD-linked_oxidoreductase-like"/>
</dbReference>
<evidence type="ECO:0000313" key="2">
    <source>
        <dbReference type="EMBL" id="CAD8696852.1"/>
    </source>
</evidence>
<organism evidence="2">
    <name type="scientific">Chlamydomonas leiostraca</name>
    <dbReference type="NCBI Taxonomy" id="1034604"/>
    <lineage>
        <taxon>Eukaryota</taxon>
        <taxon>Viridiplantae</taxon>
        <taxon>Chlorophyta</taxon>
        <taxon>core chlorophytes</taxon>
        <taxon>Chlorophyceae</taxon>
        <taxon>CS clade</taxon>
        <taxon>Chlamydomonadales</taxon>
        <taxon>Chlamydomonadaceae</taxon>
        <taxon>Chlamydomonas</taxon>
    </lineage>
</organism>
<protein>
    <recommendedName>
        <fullName evidence="3">Methylenetetrahydrofolate reductase (NAD(P)H)</fullName>
    </recommendedName>
</protein>
<sequence length="384" mass="39461">MRVLDAARPIHIHQPMATRQLPAVLHHLHSSLRTAAQTSSSCTNAAHAVISGTRPGQHMRMHATSAAVSAHASGHAGTGFLLTLERTVGATSGADTDLVTTGAFGAQVFPDLPAATTWANLWKSMGSSAATSQDEDKGSDVAPDSLKVITVAANLRSMQEIEQRMVAATTAGPSGRPADALLLVTGSHPLRTLPGSRRLLPTSLATLELASQLKARGVIPAATQLWAVANPNNEQGAGLAAEKVARGASVLLTQPPLDAGAFEAWLRDADRRGLGRQARLVVGHPWFTSASNAAFWGALAGCVRNRALATLVTRLSAAEAGGKGSVDALCAELNAGLAKKALGEWSGVVGGMHVMPLSGKARKGVVAALQPGGALHEARLAGGR</sequence>
<gene>
    <name evidence="2" type="ORF">CLEI1391_LOCUS21039</name>
</gene>
<dbReference type="GO" id="GO:0016491">
    <property type="term" value="F:oxidoreductase activity"/>
    <property type="evidence" value="ECO:0007669"/>
    <property type="project" value="UniProtKB-KW"/>
</dbReference>
<evidence type="ECO:0008006" key="3">
    <source>
        <dbReference type="Google" id="ProtNLM"/>
    </source>
</evidence>
<reference evidence="2" key="1">
    <citation type="submission" date="2021-01" db="EMBL/GenBank/DDBJ databases">
        <authorList>
            <person name="Corre E."/>
            <person name="Pelletier E."/>
            <person name="Niang G."/>
            <person name="Scheremetjew M."/>
            <person name="Finn R."/>
            <person name="Kale V."/>
            <person name="Holt S."/>
            <person name="Cochrane G."/>
            <person name="Meng A."/>
            <person name="Brown T."/>
            <person name="Cohen L."/>
        </authorList>
    </citation>
    <scope>NUCLEOTIDE SEQUENCE</scope>
    <source>
        <strain evidence="2">SAG 11-49</strain>
    </source>
</reference>
<dbReference type="Gene3D" id="3.20.20.220">
    <property type="match status" value="1"/>
</dbReference>
<evidence type="ECO:0000256" key="1">
    <source>
        <dbReference type="ARBA" id="ARBA00023002"/>
    </source>
</evidence>
<name>A0A7S0S575_9CHLO</name>
<keyword evidence="1" id="KW-0560">Oxidoreductase</keyword>